<dbReference type="KEGG" id="cvn:111134258"/>
<feature type="transmembrane region" description="Helical" evidence="2">
    <location>
        <begin position="475"/>
        <end position="496"/>
    </location>
</feature>
<keyword evidence="2" id="KW-0472">Membrane</keyword>
<feature type="transmembrane region" description="Helical" evidence="2">
    <location>
        <begin position="752"/>
        <end position="770"/>
    </location>
</feature>
<feature type="transmembrane region" description="Helical" evidence="2">
    <location>
        <begin position="427"/>
        <end position="447"/>
    </location>
</feature>
<evidence type="ECO:0000313" key="4">
    <source>
        <dbReference type="RefSeq" id="XP_022338855.1"/>
    </source>
</evidence>
<dbReference type="RefSeq" id="XP_022338856.1">
    <property type="nucleotide sequence ID" value="XM_022483148.1"/>
</dbReference>
<evidence type="ECO:0000256" key="2">
    <source>
        <dbReference type="SAM" id="Phobius"/>
    </source>
</evidence>
<name>A0A8B8EGT7_CRAVI</name>
<dbReference type="Proteomes" id="UP000694844">
    <property type="component" value="Chromosome 5"/>
</dbReference>
<feature type="transmembrane region" description="Helical" evidence="2">
    <location>
        <begin position="822"/>
        <end position="844"/>
    </location>
</feature>
<sequence>MDLLWKYLSVLILLELALITYVVLNVSKTSMVGSAESREKKSLLAANRRKYDESPDGKNLSDLREKSSSTEGRFYLSRKVYSSHDVPIKRKENVLVHYKKLKRNLRSTNLSTGIPLERKSNQSGVSENFSTTANNVTVPFKHSKQITACMFFFDQKSLHEAQKNLFLLKSYLFYINLSIKDGMDTPYNLPSQIDMLFHWHYVLESEKFLLQLPVDFDLLTFFLLYLDAEERVLNIELLYNNSNCLPNIREDIDSIRELLWNELFRNSTSFYLCNRDIRNDIGGHDILYYITTIWVGYDFNCSKMNGDYGKEIQISKHELPLVTPVFCYILSLHFVWIFALLDVYMHKPPNYTEKDSSFSYANDDRPYGAKRIMKKILYGSRCCCTCCCSGSRCTRCCTCCCSGSRCTRCCTCCCHGKRKPVIRLLGLLWSCVLLFFGFYRTFARYCLSQKFYHDYLMVIKPSEPLFYFWTKSENLCLMLDVLYATICPLLFVYFGAELYDIFFTDDLCGEKTCLRVKDWFKGHLCQKNSSNTELKLLIFDEVDQENYQSCPEQKYHKNVIIDNGKGENSKYLIDTKFSDKLSKPCGTLSSLIPCKHSTSSKSKDEHGCCSTFCIVLYYCLKCPIIFISAFLCCLFPIIPFSCQAYSVCKDCSDFSVENCFKAGKCECKRNCACCTLTADDKFTSFKCIFVDCKCQSIFVKIVVCTVLRLFWALCLFLLLYVLCLRPVISTFTFIFRSFTYFVFVALPLRSNLLQYTLTIGTTLVYFVKYLSEIINMNADILKYIFELKKEKKLTKEIVTEEKIDEETFDYVYEKLTFVTKRLYLLCLLKLVFPIYWNFFSWPLVHMRFHFS</sequence>
<dbReference type="OrthoDB" id="6160294at2759"/>
<keyword evidence="2" id="KW-0812">Transmembrane</keyword>
<dbReference type="RefSeq" id="XP_022338857.1">
    <property type="nucleotide sequence ID" value="XM_022483149.1"/>
</dbReference>
<keyword evidence="2" id="KW-1133">Transmembrane helix</keyword>
<feature type="transmembrane region" description="Helical" evidence="2">
    <location>
        <begin position="727"/>
        <end position="746"/>
    </location>
</feature>
<dbReference type="GeneID" id="111134258"/>
<accession>A0A8B8EGT7</accession>
<dbReference type="AlphaFoldDB" id="A0A8B8EGT7"/>
<evidence type="ECO:0000256" key="1">
    <source>
        <dbReference type="SAM" id="MobiDB-lite"/>
    </source>
</evidence>
<keyword evidence="3" id="KW-1185">Reference proteome</keyword>
<evidence type="ECO:0000313" key="6">
    <source>
        <dbReference type="RefSeq" id="XP_022338857.1"/>
    </source>
</evidence>
<feature type="transmembrane region" description="Helical" evidence="2">
    <location>
        <begin position="697"/>
        <end position="720"/>
    </location>
</feature>
<organism evidence="3 5">
    <name type="scientific">Crassostrea virginica</name>
    <name type="common">Eastern oyster</name>
    <dbReference type="NCBI Taxonomy" id="6565"/>
    <lineage>
        <taxon>Eukaryota</taxon>
        <taxon>Metazoa</taxon>
        <taxon>Spiralia</taxon>
        <taxon>Lophotrochozoa</taxon>
        <taxon>Mollusca</taxon>
        <taxon>Bivalvia</taxon>
        <taxon>Autobranchia</taxon>
        <taxon>Pteriomorphia</taxon>
        <taxon>Ostreida</taxon>
        <taxon>Ostreoidea</taxon>
        <taxon>Ostreidae</taxon>
        <taxon>Crassostrea</taxon>
    </lineage>
</organism>
<feature type="transmembrane region" description="Helical" evidence="2">
    <location>
        <begin position="6"/>
        <end position="24"/>
    </location>
</feature>
<gene>
    <name evidence="4 5 6" type="primary">LOC111134258</name>
</gene>
<proteinExistence type="predicted"/>
<dbReference type="RefSeq" id="XP_022338855.1">
    <property type="nucleotide sequence ID" value="XM_022483147.1"/>
</dbReference>
<protein>
    <submittedName>
        <fullName evidence="4 5">Uncharacterized protein LOC111134258</fullName>
    </submittedName>
</protein>
<reference evidence="4 5" key="1">
    <citation type="submission" date="2025-04" db="UniProtKB">
        <authorList>
            <consortium name="RefSeq"/>
        </authorList>
    </citation>
    <scope>IDENTIFICATION</scope>
    <source>
        <tissue evidence="4 5">Whole sample</tissue>
    </source>
</reference>
<feature type="region of interest" description="Disordered" evidence="1">
    <location>
        <begin position="46"/>
        <end position="65"/>
    </location>
</feature>
<evidence type="ECO:0000313" key="3">
    <source>
        <dbReference type="Proteomes" id="UP000694844"/>
    </source>
</evidence>
<feature type="transmembrane region" description="Helical" evidence="2">
    <location>
        <begin position="319"/>
        <end position="341"/>
    </location>
</feature>
<evidence type="ECO:0000313" key="5">
    <source>
        <dbReference type="RefSeq" id="XP_022338856.1"/>
    </source>
</evidence>
<feature type="compositionally biased region" description="Basic and acidic residues" evidence="1">
    <location>
        <begin position="49"/>
        <end position="65"/>
    </location>
</feature>